<gene>
    <name evidence="1" type="ORF">METZ01_LOCUS178215</name>
</gene>
<sequence length="169" mass="19668">MPNSIGQLQSKGKSVGTARMGKLYTFKYMATEDMTPYYDMYPTIIVIRRFTGGFSGINFNYIDHEKRKVLLKKLSGLFGKQSGQKVFNFKGFRPLLGQRAYRSALVCVRNYKFKNLRSPLVQVDDSIWDEVLNRCDEMFVRVNPITKSRSLMRSELVWRNSLKRIRGTD</sequence>
<proteinExistence type="predicted"/>
<reference evidence="1" key="1">
    <citation type="submission" date="2018-05" db="EMBL/GenBank/DDBJ databases">
        <authorList>
            <person name="Lanie J.A."/>
            <person name="Ng W.-L."/>
            <person name="Kazmierczak K.M."/>
            <person name="Andrzejewski T.M."/>
            <person name="Davidsen T.M."/>
            <person name="Wayne K.J."/>
            <person name="Tettelin H."/>
            <person name="Glass J.I."/>
            <person name="Rusch D."/>
            <person name="Podicherti R."/>
            <person name="Tsui H.-C.T."/>
            <person name="Winkler M.E."/>
        </authorList>
    </citation>
    <scope>NUCLEOTIDE SEQUENCE</scope>
</reference>
<organism evidence="1">
    <name type="scientific">marine metagenome</name>
    <dbReference type="NCBI Taxonomy" id="408172"/>
    <lineage>
        <taxon>unclassified sequences</taxon>
        <taxon>metagenomes</taxon>
        <taxon>ecological metagenomes</taxon>
    </lineage>
</organism>
<dbReference type="AlphaFoldDB" id="A0A382CIB5"/>
<name>A0A382CIB5_9ZZZZ</name>
<accession>A0A382CIB5</accession>
<dbReference type="EMBL" id="UINC01034472">
    <property type="protein sequence ID" value="SVB25361.1"/>
    <property type="molecule type" value="Genomic_DNA"/>
</dbReference>
<protein>
    <submittedName>
        <fullName evidence="1">Uncharacterized protein</fullName>
    </submittedName>
</protein>
<evidence type="ECO:0000313" key="1">
    <source>
        <dbReference type="EMBL" id="SVB25361.1"/>
    </source>
</evidence>